<dbReference type="InterPro" id="IPR001226">
    <property type="entry name" value="Flavodoxin_CS"/>
</dbReference>
<reference evidence="5 6" key="1">
    <citation type="submission" date="2013-08" db="EMBL/GenBank/DDBJ databases">
        <authorList>
            <person name="Trees D."/>
        </authorList>
    </citation>
    <scope>NUCLEOTIDE SEQUENCE [LARGE SCALE GENOMIC DNA]</scope>
    <source>
        <strain evidence="5 6">3502</strain>
    </source>
</reference>
<organism evidence="5 6">
    <name type="scientific">Neisseria gonorrhoeae 3502</name>
    <dbReference type="NCBI Taxonomy" id="1193404"/>
    <lineage>
        <taxon>Bacteria</taxon>
        <taxon>Pseudomonadati</taxon>
        <taxon>Pseudomonadota</taxon>
        <taxon>Betaproteobacteria</taxon>
        <taxon>Neisseriales</taxon>
        <taxon>Neisseriaceae</taxon>
        <taxon>Neisseria</taxon>
    </lineage>
</organism>
<dbReference type="EMBL" id="AVBE01000002">
    <property type="protein sequence ID" value="PHJ36344.1"/>
    <property type="molecule type" value="Genomic_DNA"/>
</dbReference>
<evidence type="ECO:0000259" key="4">
    <source>
        <dbReference type="PROSITE" id="PS50902"/>
    </source>
</evidence>
<sequence length="54" mass="5916">MNPNPLKILVLYYSQNGSTRNPARRITRGIDSVEGCEAVLRTVPKVSAVCEAVK</sequence>
<evidence type="ECO:0000256" key="1">
    <source>
        <dbReference type="ARBA" id="ARBA00001917"/>
    </source>
</evidence>
<proteinExistence type="predicted"/>
<dbReference type="GO" id="GO:0010181">
    <property type="term" value="F:FMN binding"/>
    <property type="evidence" value="ECO:0007669"/>
    <property type="project" value="InterPro"/>
</dbReference>
<evidence type="ECO:0000256" key="3">
    <source>
        <dbReference type="ARBA" id="ARBA00022643"/>
    </source>
</evidence>
<protein>
    <recommendedName>
        <fullName evidence="4">Flavodoxin-like domain-containing protein</fullName>
    </recommendedName>
</protein>
<evidence type="ECO:0000313" key="5">
    <source>
        <dbReference type="EMBL" id="PHJ36344.1"/>
    </source>
</evidence>
<dbReference type="GO" id="GO:0009055">
    <property type="term" value="F:electron transfer activity"/>
    <property type="evidence" value="ECO:0007669"/>
    <property type="project" value="InterPro"/>
</dbReference>
<evidence type="ECO:0000256" key="2">
    <source>
        <dbReference type="ARBA" id="ARBA00022630"/>
    </source>
</evidence>
<dbReference type="SUPFAM" id="SSF52218">
    <property type="entry name" value="Flavoproteins"/>
    <property type="match status" value="1"/>
</dbReference>
<gene>
    <name evidence="5" type="ORF">N776_08640</name>
</gene>
<keyword evidence="2" id="KW-0285">Flavoprotein</keyword>
<name>A0AA44ZHS9_NEIGO</name>
<feature type="domain" description="Flavodoxin-like" evidence="4">
    <location>
        <begin position="8"/>
        <end position="54"/>
    </location>
</feature>
<comment type="cofactor">
    <cofactor evidence="1">
        <name>FMN</name>
        <dbReference type="ChEBI" id="CHEBI:58210"/>
    </cofactor>
</comment>
<comment type="caution">
    <text evidence="5">The sequence shown here is derived from an EMBL/GenBank/DDBJ whole genome shotgun (WGS) entry which is preliminary data.</text>
</comment>
<evidence type="ECO:0000313" key="6">
    <source>
        <dbReference type="Proteomes" id="UP000223296"/>
    </source>
</evidence>
<dbReference type="AlphaFoldDB" id="A0AA44ZHS9"/>
<dbReference type="InterPro" id="IPR008254">
    <property type="entry name" value="Flavodoxin/NO_synth"/>
</dbReference>
<dbReference type="InterPro" id="IPR029039">
    <property type="entry name" value="Flavoprotein-like_sf"/>
</dbReference>
<keyword evidence="3" id="KW-0288">FMN</keyword>
<dbReference type="PROSITE" id="PS00201">
    <property type="entry name" value="FLAVODOXIN"/>
    <property type="match status" value="1"/>
</dbReference>
<accession>A0AA44ZHS9</accession>
<dbReference type="Proteomes" id="UP000223296">
    <property type="component" value="Unassembled WGS sequence"/>
</dbReference>
<dbReference type="PROSITE" id="PS50902">
    <property type="entry name" value="FLAVODOXIN_LIKE"/>
    <property type="match status" value="1"/>
</dbReference>
<dbReference type="Gene3D" id="3.40.50.360">
    <property type="match status" value="1"/>
</dbReference>